<sequence>MNTASRLVLASSKSALRQTRTITSTAKAASSSILSSQTKHESSAARRDEVTGERAASSDAFNKGTFTKYLAPSRPFPSGQTSKFTTEAAYNVSTNYNPFDAGVVIPSAQDFSLKQAASEIRVPFLPDNYSPYRPPQPEPIVSKPVIYTVAPTSTHIAAPSALTELLDNNAIRVSFHDLPEFSAEASESTEDAMLRNIFSDVLKH</sequence>
<keyword evidence="3" id="KW-1185">Reference proteome</keyword>
<gene>
    <name evidence="2" type="ORF">BJ508DRAFT_417864</name>
</gene>
<reference evidence="2 3" key="1">
    <citation type="journal article" date="2018" name="Nat. Ecol. Evol.">
        <title>Pezizomycetes genomes reveal the molecular basis of ectomycorrhizal truffle lifestyle.</title>
        <authorList>
            <person name="Murat C."/>
            <person name="Payen T."/>
            <person name="Noel B."/>
            <person name="Kuo A."/>
            <person name="Morin E."/>
            <person name="Chen J."/>
            <person name="Kohler A."/>
            <person name="Krizsan K."/>
            <person name="Balestrini R."/>
            <person name="Da Silva C."/>
            <person name="Montanini B."/>
            <person name="Hainaut M."/>
            <person name="Levati E."/>
            <person name="Barry K.W."/>
            <person name="Belfiori B."/>
            <person name="Cichocki N."/>
            <person name="Clum A."/>
            <person name="Dockter R.B."/>
            <person name="Fauchery L."/>
            <person name="Guy J."/>
            <person name="Iotti M."/>
            <person name="Le Tacon F."/>
            <person name="Lindquist E.A."/>
            <person name="Lipzen A."/>
            <person name="Malagnac F."/>
            <person name="Mello A."/>
            <person name="Molinier V."/>
            <person name="Miyauchi S."/>
            <person name="Poulain J."/>
            <person name="Riccioni C."/>
            <person name="Rubini A."/>
            <person name="Sitrit Y."/>
            <person name="Splivallo R."/>
            <person name="Traeger S."/>
            <person name="Wang M."/>
            <person name="Zifcakova L."/>
            <person name="Wipf D."/>
            <person name="Zambonelli A."/>
            <person name="Paolocci F."/>
            <person name="Nowrousian M."/>
            <person name="Ottonello S."/>
            <person name="Baldrian P."/>
            <person name="Spatafora J.W."/>
            <person name="Henrissat B."/>
            <person name="Nagy L.G."/>
            <person name="Aury J.M."/>
            <person name="Wincker P."/>
            <person name="Grigoriev I.V."/>
            <person name="Bonfante P."/>
            <person name="Martin F.M."/>
        </authorList>
    </citation>
    <scope>NUCLEOTIDE SEQUENCE [LARGE SCALE GENOMIC DNA]</scope>
    <source>
        <strain evidence="2 3">RN42</strain>
    </source>
</reference>
<protein>
    <submittedName>
        <fullName evidence="2">Uncharacterized protein</fullName>
    </submittedName>
</protein>
<dbReference type="Proteomes" id="UP000275078">
    <property type="component" value="Unassembled WGS sequence"/>
</dbReference>
<feature type="region of interest" description="Disordered" evidence="1">
    <location>
        <begin position="27"/>
        <end position="57"/>
    </location>
</feature>
<accession>A0A3N4HRC6</accession>
<evidence type="ECO:0000256" key="1">
    <source>
        <dbReference type="SAM" id="MobiDB-lite"/>
    </source>
</evidence>
<evidence type="ECO:0000313" key="3">
    <source>
        <dbReference type="Proteomes" id="UP000275078"/>
    </source>
</evidence>
<feature type="compositionally biased region" description="Basic and acidic residues" evidence="1">
    <location>
        <begin position="38"/>
        <end position="52"/>
    </location>
</feature>
<name>A0A3N4HRC6_ASCIM</name>
<evidence type="ECO:0000313" key="2">
    <source>
        <dbReference type="EMBL" id="RPA75857.1"/>
    </source>
</evidence>
<dbReference type="AlphaFoldDB" id="A0A3N4HRC6"/>
<dbReference type="OrthoDB" id="3993201at2759"/>
<organism evidence="2 3">
    <name type="scientific">Ascobolus immersus RN42</name>
    <dbReference type="NCBI Taxonomy" id="1160509"/>
    <lineage>
        <taxon>Eukaryota</taxon>
        <taxon>Fungi</taxon>
        <taxon>Dikarya</taxon>
        <taxon>Ascomycota</taxon>
        <taxon>Pezizomycotina</taxon>
        <taxon>Pezizomycetes</taxon>
        <taxon>Pezizales</taxon>
        <taxon>Ascobolaceae</taxon>
        <taxon>Ascobolus</taxon>
    </lineage>
</organism>
<feature type="compositionally biased region" description="Low complexity" evidence="1">
    <location>
        <begin position="27"/>
        <end position="36"/>
    </location>
</feature>
<proteinExistence type="predicted"/>
<dbReference type="EMBL" id="ML119755">
    <property type="protein sequence ID" value="RPA75857.1"/>
    <property type="molecule type" value="Genomic_DNA"/>
</dbReference>